<evidence type="ECO:0000313" key="2">
    <source>
        <dbReference type="EMBL" id="GAA4687927.1"/>
    </source>
</evidence>
<reference evidence="3" key="1">
    <citation type="journal article" date="2019" name="Int. J. Syst. Evol. Microbiol.">
        <title>The Global Catalogue of Microorganisms (GCM) 10K type strain sequencing project: providing services to taxonomists for standard genome sequencing and annotation.</title>
        <authorList>
            <consortium name="The Broad Institute Genomics Platform"/>
            <consortium name="The Broad Institute Genome Sequencing Center for Infectious Disease"/>
            <person name="Wu L."/>
            <person name="Ma J."/>
        </authorList>
    </citation>
    <scope>NUCLEOTIDE SEQUENCE [LARGE SCALE GENOMIC DNA]</scope>
    <source>
        <strain evidence="3">JCM 17975</strain>
    </source>
</reference>
<dbReference type="InterPro" id="IPR001387">
    <property type="entry name" value="Cro/C1-type_HTH"/>
</dbReference>
<organism evidence="2 3">
    <name type="scientific">Promicromonospora umidemergens</name>
    <dbReference type="NCBI Taxonomy" id="629679"/>
    <lineage>
        <taxon>Bacteria</taxon>
        <taxon>Bacillati</taxon>
        <taxon>Actinomycetota</taxon>
        <taxon>Actinomycetes</taxon>
        <taxon>Micrococcales</taxon>
        <taxon>Promicromonosporaceae</taxon>
        <taxon>Promicromonospora</taxon>
    </lineage>
</organism>
<dbReference type="Proteomes" id="UP001500843">
    <property type="component" value="Unassembled WGS sequence"/>
</dbReference>
<gene>
    <name evidence="2" type="ORF">GCM10023198_02860</name>
</gene>
<protein>
    <recommendedName>
        <fullName evidence="1">HTH cro/C1-type domain-containing protein</fullName>
    </recommendedName>
</protein>
<dbReference type="CDD" id="cd00093">
    <property type="entry name" value="HTH_XRE"/>
    <property type="match status" value="1"/>
</dbReference>
<dbReference type="SUPFAM" id="SSF47413">
    <property type="entry name" value="lambda repressor-like DNA-binding domains"/>
    <property type="match status" value="1"/>
</dbReference>
<dbReference type="EMBL" id="BAABHM010000002">
    <property type="protein sequence ID" value="GAA4687927.1"/>
    <property type="molecule type" value="Genomic_DNA"/>
</dbReference>
<proteinExistence type="predicted"/>
<dbReference type="PROSITE" id="PS50943">
    <property type="entry name" value="HTH_CROC1"/>
    <property type="match status" value="1"/>
</dbReference>
<dbReference type="SUPFAM" id="SSF48452">
    <property type="entry name" value="TPR-like"/>
    <property type="match status" value="1"/>
</dbReference>
<dbReference type="InterPro" id="IPR010982">
    <property type="entry name" value="Lambda_DNA-bd_dom_sf"/>
</dbReference>
<evidence type="ECO:0000259" key="1">
    <source>
        <dbReference type="PROSITE" id="PS50943"/>
    </source>
</evidence>
<keyword evidence="3" id="KW-1185">Reference proteome</keyword>
<sequence length="482" mass="52582">MRAPHPPFSRAYADTSQVIAVTEGVESLLDTTTALVRYCTRCAARVATDNSSSMCSACARSAQTGPGGSPQLDRSFWETDLMRDALASQDMGVVVAAYRRHPRHGRRALAQSLVAGWLGITQGQLSRIESGRNKIRDIDRLRDYASVLHIPHELLWFATADPSPSRERRPKPMNLPGGVPRPATSHATDAALADSLLATLRQYSTTDNMTGPAPMLPLAEAQATFINSLLADAGPSRKQLLYVGARFAEFIGWLNQDSGNIRAAMTWSNRALDMATEIKRPGLISYILMRKSNIAFDAGRPDVVLELARAAAEVPGELTSRMRALAARQEAHAHALLGDQDACAHALDRAFELATAPTQDTDIARYCTPSYIEMEAAHCWVELEKPERALGALQQGLAEWRPEFRRDLGLGLARFAVAHARTGEPDDALDIAMEAVRILSETGSVRTAKQLYRASSILHTTGARSEGADLRHSLQTTLRLRG</sequence>
<name>A0ABP8WH80_9MICO</name>
<feature type="domain" description="HTH cro/C1-type" evidence="1">
    <location>
        <begin position="118"/>
        <end position="155"/>
    </location>
</feature>
<comment type="caution">
    <text evidence="2">The sequence shown here is derived from an EMBL/GenBank/DDBJ whole genome shotgun (WGS) entry which is preliminary data.</text>
</comment>
<accession>A0ABP8WH80</accession>
<dbReference type="RefSeq" id="WP_253877181.1">
    <property type="nucleotide sequence ID" value="NZ_BAABHM010000002.1"/>
</dbReference>
<dbReference type="Gene3D" id="1.25.40.10">
    <property type="entry name" value="Tetratricopeptide repeat domain"/>
    <property type="match status" value="1"/>
</dbReference>
<dbReference type="InterPro" id="IPR011990">
    <property type="entry name" value="TPR-like_helical_dom_sf"/>
</dbReference>
<dbReference type="Gene3D" id="1.10.260.40">
    <property type="entry name" value="lambda repressor-like DNA-binding domains"/>
    <property type="match status" value="1"/>
</dbReference>
<evidence type="ECO:0000313" key="3">
    <source>
        <dbReference type="Proteomes" id="UP001500843"/>
    </source>
</evidence>